<evidence type="ECO:0000259" key="7">
    <source>
        <dbReference type="Pfam" id="PF00441"/>
    </source>
</evidence>
<dbReference type="EMBL" id="LMWP01000007">
    <property type="protein sequence ID" value="KUN31056.1"/>
    <property type="molecule type" value="Genomic_DNA"/>
</dbReference>
<keyword evidence="11" id="KW-1185">Reference proteome</keyword>
<dbReference type="InterPro" id="IPR037069">
    <property type="entry name" value="AcylCoA_DH/ox_N_sf"/>
</dbReference>
<keyword evidence="3 6" id="KW-0285">Flavoprotein</keyword>
<dbReference type="SUPFAM" id="SSF47203">
    <property type="entry name" value="Acyl-CoA dehydrogenase C-terminal domain-like"/>
    <property type="match status" value="1"/>
</dbReference>
<reference evidence="10 11" key="1">
    <citation type="submission" date="2015-10" db="EMBL/GenBank/DDBJ databases">
        <title>Draft genome sequence of Streptomyces corchorusii DSM 40340, type strain for the species Streptomyces corchorusii.</title>
        <authorList>
            <person name="Ruckert C."/>
            <person name="Winkler A."/>
            <person name="Kalinowski J."/>
            <person name="Kampfer P."/>
            <person name="Glaeser S."/>
        </authorList>
    </citation>
    <scope>NUCLEOTIDE SEQUENCE [LARGE SCALE GENOMIC DNA]</scope>
    <source>
        <strain evidence="10 11">DSM 40340</strain>
    </source>
</reference>
<feature type="domain" description="Acyl-CoA dehydrogenase/oxidase C-terminal" evidence="7">
    <location>
        <begin position="243"/>
        <end position="390"/>
    </location>
</feature>
<feature type="domain" description="Acyl-CoA oxidase/dehydrogenase middle" evidence="8">
    <location>
        <begin position="133"/>
        <end position="214"/>
    </location>
</feature>
<dbReference type="GO" id="GO:0003995">
    <property type="term" value="F:acyl-CoA dehydrogenase activity"/>
    <property type="evidence" value="ECO:0007669"/>
    <property type="project" value="TreeGrafter"/>
</dbReference>
<evidence type="ECO:0000313" key="10">
    <source>
        <dbReference type="EMBL" id="KUN31056.1"/>
    </source>
</evidence>
<evidence type="ECO:0000313" key="11">
    <source>
        <dbReference type="Proteomes" id="UP000053398"/>
    </source>
</evidence>
<comment type="caution">
    <text evidence="10">The sequence shown here is derived from an EMBL/GenBank/DDBJ whole genome shotgun (WGS) entry which is preliminary data.</text>
</comment>
<feature type="domain" description="Acyl-CoA dehydrogenase/oxidase N-terminal" evidence="9">
    <location>
        <begin position="16"/>
        <end position="129"/>
    </location>
</feature>
<dbReference type="SUPFAM" id="SSF56645">
    <property type="entry name" value="Acyl-CoA dehydrogenase NM domain-like"/>
    <property type="match status" value="1"/>
</dbReference>
<dbReference type="Gene3D" id="2.40.110.10">
    <property type="entry name" value="Butyryl-CoA Dehydrogenase, subunit A, domain 2"/>
    <property type="match status" value="1"/>
</dbReference>
<dbReference type="Pfam" id="PF02770">
    <property type="entry name" value="Acyl-CoA_dh_M"/>
    <property type="match status" value="1"/>
</dbReference>
<dbReference type="RefSeq" id="WP_059262387.1">
    <property type="nucleotide sequence ID" value="NZ_KQ948353.1"/>
</dbReference>
<evidence type="ECO:0000256" key="4">
    <source>
        <dbReference type="ARBA" id="ARBA00022827"/>
    </source>
</evidence>
<dbReference type="Pfam" id="PF00441">
    <property type="entry name" value="Acyl-CoA_dh_1"/>
    <property type="match status" value="1"/>
</dbReference>
<dbReference type="InterPro" id="IPR046373">
    <property type="entry name" value="Acyl-CoA_Oxase/DH_mid-dom_sf"/>
</dbReference>
<dbReference type="InterPro" id="IPR006091">
    <property type="entry name" value="Acyl-CoA_Oxase/DH_mid-dom"/>
</dbReference>
<dbReference type="GO" id="GO:0033539">
    <property type="term" value="P:fatty acid beta-oxidation using acyl-CoA dehydrogenase"/>
    <property type="evidence" value="ECO:0007669"/>
    <property type="project" value="TreeGrafter"/>
</dbReference>
<dbReference type="GO" id="GO:0050660">
    <property type="term" value="F:flavin adenine dinucleotide binding"/>
    <property type="evidence" value="ECO:0007669"/>
    <property type="project" value="InterPro"/>
</dbReference>
<evidence type="ECO:0000259" key="8">
    <source>
        <dbReference type="Pfam" id="PF02770"/>
    </source>
</evidence>
<dbReference type="Gene3D" id="1.10.540.10">
    <property type="entry name" value="Acyl-CoA dehydrogenase/oxidase, N-terminal domain"/>
    <property type="match status" value="1"/>
</dbReference>
<dbReference type="Proteomes" id="UP000053398">
    <property type="component" value="Unassembled WGS sequence"/>
</dbReference>
<organism evidence="10 11">
    <name type="scientific">Streptomyces corchorusii</name>
    <name type="common">Streptomyces chibaensis</name>
    <dbReference type="NCBI Taxonomy" id="1903"/>
    <lineage>
        <taxon>Bacteria</taxon>
        <taxon>Bacillati</taxon>
        <taxon>Actinomycetota</taxon>
        <taxon>Actinomycetes</taxon>
        <taxon>Kitasatosporales</taxon>
        <taxon>Streptomycetaceae</taxon>
        <taxon>Streptomyces</taxon>
    </lineage>
</organism>
<dbReference type="InterPro" id="IPR009100">
    <property type="entry name" value="AcylCoA_DH/oxidase_NM_dom_sf"/>
</dbReference>
<proteinExistence type="inferred from homology"/>
<gene>
    <name evidence="10" type="ORF">AQJ11_07950</name>
</gene>
<evidence type="ECO:0000256" key="6">
    <source>
        <dbReference type="RuleBase" id="RU362125"/>
    </source>
</evidence>
<dbReference type="Gene3D" id="1.20.140.10">
    <property type="entry name" value="Butyryl-CoA Dehydrogenase, subunit A, domain 3"/>
    <property type="match status" value="1"/>
</dbReference>
<dbReference type="InterPro" id="IPR013786">
    <property type="entry name" value="AcylCoA_DH/ox_N"/>
</dbReference>
<dbReference type="AlphaFoldDB" id="A0A101QJR8"/>
<protein>
    <submittedName>
        <fullName evidence="10">Acyl-CoA dehydrogenase</fullName>
    </submittedName>
</protein>
<dbReference type="InterPro" id="IPR036250">
    <property type="entry name" value="AcylCo_DH-like_C"/>
</dbReference>
<dbReference type="Pfam" id="PF02771">
    <property type="entry name" value="Acyl-CoA_dh_N"/>
    <property type="match status" value="1"/>
</dbReference>
<evidence type="ECO:0000256" key="1">
    <source>
        <dbReference type="ARBA" id="ARBA00001974"/>
    </source>
</evidence>
<evidence type="ECO:0000256" key="5">
    <source>
        <dbReference type="ARBA" id="ARBA00023002"/>
    </source>
</evidence>
<dbReference type="PANTHER" id="PTHR48083">
    <property type="entry name" value="MEDIUM-CHAIN SPECIFIC ACYL-COA DEHYDROGENASE, MITOCHONDRIAL-RELATED"/>
    <property type="match status" value="1"/>
</dbReference>
<keyword evidence="4 6" id="KW-0274">FAD</keyword>
<dbReference type="InterPro" id="IPR009075">
    <property type="entry name" value="AcylCo_DH/oxidase_C"/>
</dbReference>
<name>A0A101QJR8_STRCK</name>
<accession>A0A101QJR8</accession>
<comment type="similarity">
    <text evidence="2 6">Belongs to the acyl-CoA dehydrogenase family.</text>
</comment>
<keyword evidence="5 6" id="KW-0560">Oxidoreductase</keyword>
<evidence type="ECO:0000256" key="3">
    <source>
        <dbReference type="ARBA" id="ARBA00022630"/>
    </source>
</evidence>
<evidence type="ECO:0000259" key="9">
    <source>
        <dbReference type="Pfam" id="PF02771"/>
    </source>
</evidence>
<comment type="cofactor">
    <cofactor evidence="1 6">
        <name>FAD</name>
        <dbReference type="ChEBI" id="CHEBI:57692"/>
    </cofactor>
</comment>
<dbReference type="GO" id="GO:0005737">
    <property type="term" value="C:cytoplasm"/>
    <property type="evidence" value="ECO:0007669"/>
    <property type="project" value="TreeGrafter"/>
</dbReference>
<dbReference type="InterPro" id="IPR050741">
    <property type="entry name" value="Acyl-CoA_dehydrogenase"/>
</dbReference>
<evidence type="ECO:0000256" key="2">
    <source>
        <dbReference type="ARBA" id="ARBA00009347"/>
    </source>
</evidence>
<dbReference type="PANTHER" id="PTHR48083:SF6">
    <property type="entry name" value="ACYL-COA DEHYDROGENASE 6"/>
    <property type="match status" value="1"/>
</dbReference>
<sequence length="396" mass="42696">MTMQAAPSPVRSPYLTAEHEAFRHSVRTFLQQRIAPHAAEWERGRTMPRSAWRALGAEGLLGLNHPVSAGGSGKDIFHSVVFLEELGRLGFGGVRFAVALHSYMGTSYLAADGSAELRERFLRPAVAGELVVALAITEPQAGSDLARLASTAREEGDDLVVDGEKRFVVNGGFADFFVTAVRTGSPTAGRSAHQDLSLLVVERDRAGVSVRPNDCAAWRASAVADVGLRGVRVPRTHLIGRRNSGFIQIMKNMQLERLAAGITAVGAAEECLEATWRHLKGRAAFESTLSGKQAVRHRMADLLTELEATRQLVHHAAWSYARDPLSITACSMAKLKATELSRTVAEECQRLYGAEGFREDAAVARAVQDARAATVAAGASEVMRDIIAQAGYDERG</sequence>